<dbReference type="EMBL" id="JAQIFT010000040">
    <property type="protein sequence ID" value="MDA3731741.1"/>
    <property type="molecule type" value="Genomic_DNA"/>
</dbReference>
<keyword evidence="6" id="KW-0574">Periplasm</keyword>
<evidence type="ECO:0000256" key="1">
    <source>
        <dbReference type="ARBA" id="ARBA00004196"/>
    </source>
</evidence>
<dbReference type="GO" id="GO:0030246">
    <property type="term" value="F:carbohydrate binding"/>
    <property type="evidence" value="ECO:0007669"/>
    <property type="project" value="InterPro"/>
</dbReference>
<dbReference type="InterPro" id="IPR050555">
    <property type="entry name" value="Bact_Solute-Bind_Prot2"/>
</dbReference>
<evidence type="ECO:0000256" key="6">
    <source>
        <dbReference type="ARBA" id="ARBA00022764"/>
    </source>
</evidence>
<comment type="caution">
    <text evidence="13">The sequence shown here is derived from an EMBL/GenBank/DDBJ whole genome shotgun (WGS) entry which is preliminary data.</text>
</comment>
<feature type="signal peptide" evidence="11">
    <location>
        <begin position="1"/>
        <end position="20"/>
    </location>
</feature>
<evidence type="ECO:0000256" key="3">
    <source>
        <dbReference type="ARBA" id="ARBA00022597"/>
    </source>
</evidence>
<evidence type="ECO:0000256" key="4">
    <source>
        <dbReference type="ARBA" id="ARBA00022723"/>
    </source>
</evidence>
<evidence type="ECO:0000256" key="2">
    <source>
        <dbReference type="ARBA" id="ARBA00022448"/>
    </source>
</evidence>
<keyword evidence="2" id="KW-0813">Transport</keyword>
<name>A0AA42DMV7_9FIRM</name>
<dbReference type="InterPro" id="IPR025997">
    <property type="entry name" value="SBP_2_dom"/>
</dbReference>
<feature type="compositionally biased region" description="Basic and acidic residues" evidence="10">
    <location>
        <begin position="35"/>
        <end position="58"/>
    </location>
</feature>
<dbReference type="Proteomes" id="UP001169242">
    <property type="component" value="Unassembled WGS sequence"/>
</dbReference>
<evidence type="ECO:0000256" key="5">
    <source>
        <dbReference type="ARBA" id="ARBA00022729"/>
    </source>
</evidence>
<comment type="subunit">
    <text evidence="8">The ABC transporter complex is composed of one ATP-binding protein (MglA), two transmembrane proteins (MglC) and a solute-binding protein (MglB).</text>
</comment>
<keyword evidence="14" id="KW-1185">Reference proteome</keyword>
<dbReference type="RefSeq" id="WP_053983534.1">
    <property type="nucleotide sequence ID" value="NZ_JAQIFT010000040.1"/>
</dbReference>
<keyword evidence="7" id="KW-0106">Calcium</keyword>
<dbReference type="PROSITE" id="PS51257">
    <property type="entry name" value="PROKAR_LIPOPROTEIN"/>
    <property type="match status" value="1"/>
</dbReference>
<dbReference type="PANTHER" id="PTHR30036:SF2">
    <property type="entry name" value="D-GALACTOSE_METHYL-GALACTOSIDE BINDING PERIPLASMIC PROTEIN MGLB"/>
    <property type="match status" value="1"/>
</dbReference>
<dbReference type="Gene3D" id="3.40.50.2300">
    <property type="match status" value="2"/>
</dbReference>
<evidence type="ECO:0000256" key="10">
    <source>
        <dbReference type="SAM" id="MobiDB-lite"/>
    </source>
</evidence>
<proteinExistence type="predicted"/>
<organism evidence="13 14">
    <name type="scientific">Holtiella tumoricola</name>
    <dbReference type="NCBI Taxonomy" id="3018743"/>
    <lineage>
        <taxon>Bacteria</taxon>
        <taxon>Bacillati</taxon>
        <taxon>Bacillota</taxon>
        <taxon>Clostridia</taxon>
        <taxon>Lachnospirales</taxon>
        <taxon>Cellulosilyticaceae</taxon>
        <taxon>Holtiella</taxon>
    </lineage>
</organism>
<evidence type="ECO:0000313" key="13">
    <source>
        <dbReference type="EMBL" id="MDA3731741.1"/>
    </source>
</evidence>
<gene>
    <name evidence="13" type="primary">mglB</name>
    <name evidence="13" type="ORF">PBV87_09650</name>
</gene>
<dbReference type="InterPro" id="IPR044085">
    <property type="entry name" value="MglB-like_PBP1"/>
</dbReference>
<dbReference type="CDD" id="cd01539">
    <property type="entry name" value="PBP1_GGBP"/>
    <property type="match status" value="1"/>
</dbReference>
<keyword evidence="3" id="KW-0762">Sugar transport</keyword>
<keyword evidence="5 11" id="KW-0732">Signal</keyword>
<evidence type="ECO:0000259" key="12">
    <source>
        <dbReference type="Pfam" id="PF13407"/>
    </source>
</evidence>
<feature type="compositionally biased region" description="Low complexity" evidence="10">
    <location>
        <begin position="24"/>
        <end position="34"/>
    </location>
</feature>
<dbReference type="Pfam" id="PF13407">
    <property type="entry name" value="Peripla_BP_4"/>
    <property type="match status" value="1"/>
</dbReference>
<evidence type="ECO:0000313" key="14">
    <source>
        <dbReference type="Proteomes" id="UP001169242"/>
    </source>
</evidence>
<keyword evidence="4" id="KW-0479">Metal-binding</keyword>
<dbReference type="GO" id="GO:0046872">
    <property type="term" value="F:metal ion binding"/>
    <property type="evidence" value="ECO:0007669"/>
    <property type="project" value="UniProtKB-KW"/>
</dbReference>
<reference evidence="13" key="1">
    <citation type="journal article" date="2023" name="Int. J. Syst. Evol. Microbiol.">
        <title>&lt;i&gt;Holtiella tumoricola&lt;/i&gt; gen. nov. sp. nov., isolated from a human clinical sample.</title>
        <authorList>
            <person name="Allen-Vercoe E."/>
            <person name="Daigneault M.C."/>
            <person name="Vancuren S.J."/>
            <person name="Cochrane K."/>
            <person name="O'Neal L.L."/>
            <person name="Sankaranarayanan K."/>
            <person name="Lawson P.A."/>
        </authorList>
    </citation>
    <scope>NUCLEOTIDE SEQUENCE</scope>
    <source>
        <strain evidence="13">CC70A</strain>
    </source>
</reference>
<accession>A0AA42DMV7</accession>
<evidence type="ECO:0000256" key="7">
    <source>
        <dbReference type="ARBA" id="ARBA00022837"/>
    </source>
</evidence>
<sequence>MKLKKVLSVFLASCMMLAFVGCSPSTESSSSTTETKTETAETADTTEKAEEPKQEETSGKLPKIGVTIYKYDDNFMTFTRNAIQAAADGKAELTMNDSQNDQAKQNDQVDTLIAKGVDGLIINLVDPGAAPTIAEKAKAANIPVVFINKEYPDGTNNIGYDQTWYVGTNSAESGIIQGELIIDAWKANPDWDKNGDSKIQYVMLMGEPGHPDAEARTKESIATINAAGIETEDLGTQTGMWDATKGKELMETWLAAKGDGIEMVICNNDGMALGAVEALNAAGYFQGDKYMPVVGVDAIPEALELIKQGKMLGTVLNDPLNQGKAAVELALNATQGKDILEGTSWQLDDTLAVRVPYVAITNDNLGVAEEAYGLK</sequence>
<dbReference type="GO" id="GO:0030288">
    <property type="term" value="C:outer membrane-bounded periplasmic space"/>
    <property type="evidence" value="ECO:0007669"/>
    <property type="project" value="TreeGrafter"/>
</dbReference>
<evidence type="ECO:0000256" key="8">
    <source>
        <dbReference type="ARBA" id="ARBA00034323"/>
    </source>
</evidence>
<comment type="subcellular location">
    <subcellularLocation>
        <location evidence="1">Cell envelope</location>
    </subcellularLocation>
</comment>
<feature type="domain" description="Periplasmic binding protein" evidence="12">
    <location>
        <begin position="64"/>
        <end position="337"/>
    </location>
</feature>
<feature type="region of interest" description="Disordered" evidence="10">
    <location>
        <begin position="24"/>
        <end position="59"/>
    </location>
</feature>
<dbReference type="AlphaFoldDB" id="A0AA42DMV7"/>
<evidence type="ECO:0000256" key="11">
    <source>
        <dbReference type="SAM" id="SignalP"/>
    </source>
</evidence>
<feature type="chain" id="PRO_5041257203" description="D-galactose/methyl-galactoside binding periplasmic protein MglB" evidence="11">
    <location>
        <begin position="21"/>
        <end position="375"/>
    </location>
</feature>
<evidence type="ECO:0000256" key="9">
    <source>
        <dbReference type="ARBA" id="ARBA00034344"/>
    </source>
</evidence>
<dbReference type="SUPFAM" id="SSF53822">
    <property type="entry name" value="Periplasmic binding protein-like I"/>
    <property type="match status" value="1"/>
</dbReference>
<dbReference type="PANTHER" id="PTHR30036">
    <property type="entry name" value="D-XYLOSE-BINDING PERIPLASMIC PROTEIN"/>
    <property type="match status" value="1"/>
</dbReference>
<protein>
    <recommendedName>
        <fullName evidence="9">D-galactose/methyl-galactoside binding periplasmic protein MglB</fullName>
    </recommendedName>
</protein>
<dbReference type="InterPro" id="IPR028082">
    <property type="entry name" value="Peripla_BP_I"/>
</dbReference>